<dbReference type="PANTHER" id="PTHR34322">
    <property type="entry name" value="TRANSPOSASE, Y1_TNP DOMAIN-CONTAINING"/>
    <property type="match status" value="1"/>
</dbReference>
<evidence type="ECO:0000313" key="2">
    <source>
        <dbReference type="EMBL" id="PIQ89921.1"/>
    </source>
</evidence>
<dbReference type="SUPFAM" id="SSF143422">
    <property type="entry name" value="Transposase IS200-like"/>
    <property type="match status" value="1"/>
</dbReference>
<evidence type="ECO:0000313" key="3">
    <source>
        <dbReference type="Proteomes" id="UP000229641"/>
    </source>
</evidence>
<dbReference type="AlphaFoldDB" id="A0A2H0LZV0"/>
<dbReference type="SMART" id="SM01321">
    <property type="entry name" value="Y1_Tnp"/>
    <property type="match status" value="1"/>
</dbReference>
<dbReference type="NCBIfam" id="NF047646">
    <property type="entry name" value="REP_Tyr_transpos"/>
    <property type="match status" value="1"/>
</dbReference>
<name>A0A2H0LZV0_9BACT</name>
<dbReference type="GO" id="GO:0006313">
    <property type="term" value="P:DNA transposition"/>
    <property type="evidence" value="ECO:0007669"/>
    <property type="project" value="InterPro"/>
</dbReference>
<dbReference type="GO" id="GO:0003677">
    <property type="term" value="F:DNA binding"/>
    <property type="evidence" value="ECO:0007669"/>
    <property type="project" value="InterPro"/>
</dbReference>
<gene>
    <name evidence="2" type="ORF">COV72_00595</name>
</gene>
<evidence type="ECO:0000259" key="1">
    <source>
        <dbReference type="SMART" id="SM01321"/>
    </source>
</evidence>
<dbReference type="Proteomes" id="UP000229641">
    <property type="component" value="Unassembled WGS sequence"/>
</dbReference>
<sequence length="227" mass="26713">MPRIARIVLAGHPHHVLQRGNNRQAIFFDEADRSFYLALLRKYSKECDCKIKAYCLMDNHVHFLLVPGRNDSLAKTMQKLSLTFTQYINKKHRRTGRLWECRFHSSVVDTEAYLWTVCRYIERNPVRAGKVKRPIDYSWSSVKANTSGDCHDGIVEPIWKDYFDKDEYINFLNRHEEEKQIEEIKQSTIRGMPVGGENFIKDIIKNFGFRIFKKARGRPKKINGMCP</sequence>
<dbReference type="InterPro" id="IPR036515">
    <property type="entry name" value="Transposase_17_sf"/>
</dbReference>
<organism evidence="2 3">
    <name type="scientific">Candidatus Ghiorseimicrobium undicola</name>
    <dbReference type="NCBI Taxonomy" id="1974746"/>
    <lineage>
        <taxon>Bacteria</taxon>
        <taxon>Pseudomonadati</taxon>
        <taxon>Candidatus Omnitrophota</taxon>
        <taxon>Candidatus Ghiorseimicrobium</taxon>
    </lineage>
</organism>
<accession>A0A2H0LZV0</accession>
<reference evidence="2 3" key="1">
    <citation type="submission" date="2017-09" db="EMBL/GenBank/DDBJ databases">
        <title>Depth-based differentiation of microbial function through sediment-hosted aquifers and enrichment of novel symbionts in the deep terrestrial subsurface.</title>
        <authorList>
            <person name="Probst A.J."/>
            <person name="Ladd B."/>
            <person name="Jarett J.K."/>
            <person name="Geller-Mcgrath D.E."/>
            <person name="Sieber C.M."/>
            <person name="Emerson J.B."/>
            <person name="Anantharaman K."/>
            <person name="Thomas B.C."/>
            <person name="Malmstrom R."/>
            <person name="Stieglmeier M."/>
            <person name="Klingl A."/>
            <person name="Woyke T."/>
            <person name="Ryan C.M."/>
            <person name="Banfield J.F."/>
        </authorList>
    </citation>
    <scope>NUCLEOTIDE SEQUENCE [LARGE SCALE GENOMIC DNA]</scope>
    <source>
        <strain evidence="2">CG11_big_fil_rev_8_21_14_0_20_42_13</strain>
    </source>
</reference>
<comment type="caution">
    <text evidence="2">The sequence shown here is derived from an EMBL/GenBank/DDBJ whole genome shotgun (WGS) entry which is preliminary data.</text>
</comment>
<protein>
    <submittedName>
        <fullName evidence="2">Transposase</fullName>
    </submittedName>
</protein>
<dbReference type="Gene3D" id="3.30.70.1290">
    <property type="entry name" value="Transposase IS200-like"/>
    <property type="match status" value="1"/>
</dbReference>
<dbReference type="GO" id="GO:0004803">
    <property type="term" value="F:transposase activity"/>
    <property type="evidence" value="ECO:0007669"/>
    <property type="project" value="InterPro"/>
</dbReference>
<feature type="domain" description="Transposase IS200-like" evidence="1">
    <location>
        <begin position="9"/>
        <end position="124"/>
    </location>
</feature>
<dbReference type="PANTHER" id="PTHR34322:SF2">
    <property type="entry name" value="TRANSPOSASE IS200-LIKE DOMAIN-CONTAINING PROTEIN"/>
    <property type="match status" value="1"/>
</dbReference>
<dbReference type="InterPro" id="IPR002686">
    <property type="entry name" value="Transposase_17"/>
</dbReference>
<proteinExistence type="predicted"/>
<dbReference type="EMBL" id="PCWA01000010">
    <property type="protein sequence ID" value="PIQ89921.1"/>
    <property type="molecule type" value="Genomic_DNA"/>
</dbReference>
<dbReference type="Pfam" id="PF01797">
    <property type="entry name" value="Y1_Tnp"/>
    <property type="match status" value="1"/>
</dbReference>